<name>A0A939SRC2_PRORE</name>
<dbReference type="EMBL" id="JAGETQ010000044">
    <property type="protein sequence ID" value="MBO1916198.1"/>
    <property type="molecule type" value="Genomic_DNA"/>
</dbReference>
<protein>
    <submittedName>
        <fullName evidence="2">Uncharacterized protein</fullName>
    </submittedName>
</protein>
<proteinExistence type="predicted"/>
<evidence type="ECO:0000313" key="2">
    <source>
        <dbReference type="EMBL" id="MBO1916198.1"/>
    </source>
</evidence>
<feature type="coiled-coil region" evidence="1">
    <location>
        <begin position="5"/>
        <end position="46"/>
    </location>
</feature>
<gene>
    <name evidence="2" type="ORF">J4727_09940</name>
</gene>
<evidence type="ECO:0000313" key="3">
    <source>
        <dbReference type="Proteomes" id="UP000664477"/>
    </source>
</evidence>
<reference evidence="2" key="1">
    <citation type="submission" date="2021-03" db="EMBL/GenBank/DDBJ databases">
        <title>Molecular epidemiology and mechanisms of colistin and carbapenem resistance in Enterobacteriaceae from clinical isolates, the environment and porcine samples in Pretoria, South Africa.</title>
        <authorList>
            <person name="Bogoshi D."/>
            <person name="Mbelle N.M."/>
            <person name="Naidoo V."/>
            <person name="Osei Sekyere J."/>
        </authorList>
    </citation>
    <scope>NUCLEOTIDE SEQUENCE</scope>
    <source>
        <strain evidence="2">C052</strain>
    </source>
</reference>
<organism evidence="2 3">
    <name type="scientific">Providencia rettgeri</name>
    <dbReference type="NCBI Taxonomy" id="587"/>
    <lineage>
        <taxon>Bacteria</taxon>
        <taxon>Pseudomonadati</taxon>
        <taxon>Pseudomonadota</taxon>
        <taxon>Gammaproteobacteria</taxon>
        <taxon>Enterobacterales</taxon>
        <taxon>Morganellaceae</taxon>
        <taxon>Providencia</taxon>
    </lineage>
</organism>
<sequence length="71" mass="8111">MQAKLNQQEHDYVTAQAQLKQANADLQKLQGEMEKQTALMSQASDQQVKALTADLNKQLALLKQRRWVEES</sequence>
<keyword evidence="1" id="KW-0175">Coiled coil</keyword>
<evidence type="ECO:0000256" key="1">
    <source>
        <dbReference type="SAM" id="Coils"/>
    </source>
</evidence>
<dbReference type="Proteomes" id="UP000664477">
    <property type="component" value="Unassembled WGS sequence"/>
</dbReference>
<comment type="caution">
    <text evidence="2">The sequence shown here is derived from an EMBL/GenBank/DDBJ whole genome shotgun (WGS) entry which is preliminary data.</text>
</comment>
<dbReference type="AlphaFoldDB" id="A0A939SRC2"/>
<accession>A0A939SRC2</accession>